<dbReference type="EMBL" id="VFMO01000001">
    <property type="protein sequence ID" value="TQJ14290.1"/>
    <property type="molecule type" value="Genomic_DNA"/>
</dbReference>
<feature type="compositionally biased region" description="Acidic residues" evidence="1">
    <location>
        <begin position="440"/>
        <end position="450"/>
    </location>
</feature>
<feature type="compositionally biased region" description="Acidic residues" evidence="1">
    <location>
        <begin position="408"/>
        <end position="424"/>
    </location>
</feature>
<dbReference type="AlphaFoldDB" id="A0A542EG60"/>
<accession>A0A542EG60</accession>
<name>A0A542EG60_9MICO</name>
<evidence type="ECO:0000313" key="3">
    <source>
        <dbReference type="EMBL" id="TQJ14290.1"/>
    </source>
</evidence>
<dbReference type="InterPro" id="IPR021421">
    <property type="entry name" value="DUF3071"/>
</dbReference>
<reference evidence="3 4" key="1">
    <citation type="submission" date="2019-06" db="EMBL/GenBank/DDBJ databases">
        <title>Sequencing the genomes of 1000 actinobacteria strains.</title>
        <authorList>
            <person name="Klenk H.-P."/>
        </authorList>
    </citation>
    <scope>NUCLEOTIDE SEQUENCE [LARGE SCALE GENOMIC DNA]</scope>
    <source>
        <strain evidence="3 4">DSM 19828</strain>
    </source>
</reference>
<dbReference type="Proteomes" id="UP000320806">
    <property type="component" value="Unassembled WGS sequence"/>
</dbReference>
<proteinExistence type="predicted"/>
<dbReference type="Pfam" id="PF11268">
    <property type="entry name" value="DUF3071"/>
    <property type="match status" value="1"/>
</dbReference>
<feature type="region of interest" description="Disordered" evidence="1">
    <location>
        <begin position="265"/>
        <end position="504"/>
    </location>
</feature>
<sequence>MGPLSPSSPGRGAAPVDVSCVPRARRAVRSDHTHRGKVNHGLSKPGKAYIHMRDLRFVGVDDEGTRLLLVDEDGEQHQVEIDDALRSAVRAVRSRLNDDGVDPNVRPRDIQALLRSGLTIDEVAERTGWSTDKVGRFEPPIRAERDHVALTAQKLPLHVRVGGREQGTTVGERVSSRLSHRGVAASDMNWDAYRGDRGWTIECRFPAGGRARVATWRYDAQTQSLHPTDDEARWLSEDDQPTATMPFGKNPAKSVVYDVVAEGGLDQQSPAPHRPARVSAPKIPHAAPDEAQETDSSPEPSDSADTDADAATPVANKDDRPVDLVSVMRERSKNRRKANARRKGESHPSGNHPAGKQSAAAGNDTDGGAEEPDQPTVDELGHDPVTGTVDLFGLGEVEPLRHEVVAQDPEDVAVDEAGDDAFEDASDHPDIEPGPSFGDDVSDADSDVDEVASKQAVYTPAEPSDGRGDDEPEAVPSRPSQARKGRPSVPSWDDIMFGKRGPKE</sequence>
<feature type="domain" description="DUF3071" evidence="2">
    <location>
        <begin position="52"/>
        <end position="218"/>
    </location>
</feature>
<feature type="compositionally biased region" description="Basic residues" evidence="1">
    <location>
        <begin position="332"/>
        <end position="341"/>
    </location>
</feature>
<comment type="caution">
    <text evidence="3">The sequence shown here is derived from an EMBL/GenBank/DDBJ whole genome shotgun (WGS) entry which is preliminary data.</text>
</comment>
<evidence type="ECO:0000259" key="2">
    <source>
        <dbReference type="Pfam" id="PF11268"/>
    </source>
</evidence>
<keyword evidence="4" id="KW-1185">Reference proteome</keyword>
<protein>
    <submittedName>
        <fullName evidence="3">DUF3071 family protein</fullName>
    </submittedName>
</protein>
<evidence type="ECO:0000313" key="4">
    <source>
        <dbReference type="Proteomes" id="UP000320806"/>
    </source>
</evidence>
<dbReference type="NCBIfam" id="NF040712">
    <property type="entry name" value="SepH"/>
    <property type="match status" value="1"/>
</dbReference>
<organism evidence="3 4">
    <name type="scientific">Yimella lutea</name>
    <dbReference type="NCBI Taxonomy" id="587872"/>
    <lineage>
        <taxon>Bacteria</taxon>
        <taxon>Bacillati</taxon>
        <taxon>Actinomycetota</taxon>
        <taxon>Actinomycetes</taxon>
        <taxon>Micrococcales</taxon>
        <taxon>Dermacoccaceae</taxon>
        <taxon>Yimella</taxon>
    </lineage>
</organism>
<dbReference type="InterPro" id="IPR047682">
    <property type="entry name" value="SepH-like"/>
</dbReference>
<evidence type="ECO:0000256" key="1">
    <source>
        <dbReference type="SAM" id="MobiDB-lite"/>
    </source>
</evidence>
<gene>
    <name evidence="3" type="ORF">FB459_1738</name>
</gene>